<dbReference type="EMBL" id="CP050139">
    <property type="protein sequence ID" value="QIP36555.1"/>
    <property type="molecule type" value="Genomic_DNA"/>
</dbReference>
<dbReference type="PANTHER" id="PTHR44196">
    <property type="entry name" value="DEHYDROGENASE/REDUCTASE SDR FAMILY MEMBER 7B"/>
    <property type="match status" value="1"/>
</dbReference>
<dbReference type="InterPro" id="IPR020904">
    <property type="entry name" value="Sc_DH/Rdtase_CS"/>
</dbReference>
<protein>
    <submittedName>
        <fullName evidence="3">SDR family NAD(P)-dependent oxidoreductase</fullName>
    </submittedName>
</protein>
<evidence type="ECO:0000256" key="1">
    <source>
        <dbReference type="ARBA" id="ARBA00006484"/>
    </source>
</evidence>
<evidence type="ECO:0000256" key="2">
    <source>
        <dbReference type="ARBA" id="ARBA00023002"/>
    </source>
</evidence>
<dbReference type="Pfam" id="PF00106">
    <property type="entry name" value="adh_short"/>
    <property type="match status" value="1"/>
</dbReference>
<dbReference type="InterPro" id="IPR036291">
    <property type="entry name" value="NAD(P)-bd_dom_sf"/>
</dbReference>
<organism evidence="3 4">
    <name type="scientific">Komagataeibacter rhaeticus</name>
    <dbReference type="NCBI Taxonomy" id="215221"/>
    <lineage>
        <taxon>Bacteria</taxon>
        <taxon>Pseudomonadati</taxon>
        <taxon>Pseudomonadota</taxon>
        <taxon>Alphaproteobacteria</taxon>
        <taxon>Acetobacterales</taxon>
        <taxon>Acetobacteraceae</taxon>
        <taxon>Komagataeibacter</taxon>
    </lineage>
</organism>
<dbReference type="AlphaFoldDB" id="A0A181C5N1"/>
<dbReference type="PRINTS" id="PR00081">
    <property type="entry name" value="GDHRDH"/>
</dbReference>
<keyword evidence="4" id="KW-1185">Reference proteome</keyword>
<dbReference type="GeneID" id="85023424"/>
<gene>
    <name evidence="3" type="ORF">GWK63_14725</name>
</gene>
<reference evidence="3 4" key="1">
    <citation type="submission" date="2020-03" db="EMBL/GenBank/DDBJ databases">
        <title>Isolation of cellulose-producing strains, genome characterization and application of the synthesized cellulose films as an economical and sustainable material for piezoelectric sensor construction.</title>
        <authorList>
            <person name="Mangayil R.K."/>
        </authorList>
    </citation>
    <scope>NUCLEOTIDE SEQUENCE [LARGE SCALE GENOMIC DNA]</scope>
    <source>
        <strain evidence="3 4">ENS 9a1a</strain>
    </source>
</reference>
<dbReference type="Proteomes" id="UP000502533">
    <property type="component" value="Chromosome"/>
</dbReference>
<dbReference type="Gene3D" id="3.40.50.720">
    <property type="entry name" value="NAD(P)-binding Rossmann-like Domain"/>
    <property type="match status" value="1"/>
</dbReference>
<dbReference type="SUPFAM" id="SSF51735">
    <property type="entry name" value="NAD(P)-binding Rossmann-fold domains"/>
    <property type="match status" value="1"/>
</dbReference>
<accession>A0A181C5N1</accession>
<dbReference type="KEGG" id="kre:GWK63_14725"/>
<dbReference type="InterPro" id="IPR002347">
    <property type="entry name" value="SDR_fam"/>
</dbReference>
<dbReference type="PROSITE" id="PS00061">
    <property type="entry name" value="ADH_SHORT"/>
    <property type="match status" value="1"/>
</dbReference>
<proteinExistence type="inferred from homology"/>
<dbReference type="GO" id="GO:0016491">
    <property type="term" value="F:oxidoreductase activity"/>
    <property type="evidence" value="ECO:0007669"/>
    <property type="project" value="UniProtKB-KW"/>
</dbReference>
<evidence type="ECO:0000313" key="4">
    <source>
        <dbReference type="Proteomes" id="UP000502533"/>
    </source>
</evidence>
<name>A0A181C5N1_9PROT</name>
<dbReference type="RefSeq" id="WP_007398751.1">
    <property type="nucleotide sequence ID" value="NZ_CALMTF010000089.1"/>
</dbReference>
<dbReference type="GO" id="GO:0016020">
    <property type="term" value="C:membrane"/>
    <property type="evidence" value="ECO:0007669"/>
    <property type="project" value="TreeGrafter"/>
</dbReference>
<comment type="similarity">
    <text evidence="1">Belongs to the short-chain dehydrogenases/reductases (SDR) family.</text>
</comment>
<keyword evidence="2" id="KW-0560">Oxidoreductase</keyword>
<dbReference type="PANTHER" id="PTHR44196:SF1">
    <property type="entry name" value="DEHYDROGENASE_REDUCTASE SDR FAMILY MEMBER 7B"/>
    <property type="match status" value="1"/>
</dbReference>
<sequence length="237" mass="25301">MIQSTRLTDTGRVVMISGAGRGIGAAIAQRLAQQGWRISAGLRDPDAFTLPSPHMACHFDATDCESEQHWVARTLARHGRIDAVVANAGIMIPGSLLEVDDAGLERMLQVNVRSPARLVRAAWPALQATGQGRVIILSSLSGKRVKSPRSGTYAISKFAAVGLSNGIRRLGWADGIRSTVICPSFVATDMTAGVNGLDPSEMTQPDEIATMASMVLDMPNHASVSELCVTCRDEDMF</sequence>
<evidence type="ECO:0000313" key="3">
    <source>
        <dbReference type="EMBL" id="QIP36555.1"/>
    </source>
</evidence>